<keyword evidence="9 12" id="KW-0808">Transferase</keyword>
<evidence type="ECO:0000256" key="8">
    <source>
        <dbReference type="ARBA" id="ARBA00022676"/>
    </source>
</evidence>
<evidence type="ECO:0000256" key="5">
    <source>
        <dbReference type="ARBA" id="ARBA00011946"/>
    </source>
</evidence>
<evidence type="ECO:0000256" key="2">
    <source>
        <dbReference type="ARBA" id="ARBA00004667"/>
    </source>
</evidence>
<reference evidence="14 16" key="1">
    <citation type="submission" date="2015-09" db="EMBL/GenBank/DDBJ databases">
        <title>Identification and resolution of microdiversity through metagenomic sequencing of parallel consortia.</title>
        <authorList>
            <person name="Nelson W.C."/>
            <person name="Romine M.F."/>
            <person name="Lindemann S.R."/>
        </authorList>
    </citation>
    <scope>NUCLEOTIDE SEQUENCE [LARGE SCALE GENOMIC DNA]</scope>
    <source>
        <strain evidence="14">HL-109</strain>
    </source>
</reference>
<dbReference type="OrthoDB" id="9806435at2"/>
<sequence length="325" mass="34573">MSAAPLVIAVPSKGRLQENATAFFARAGLEFAKARGSRGYRGTVKGMPEVEIAFLSASEIVGHLVRGEVHFGITGEDLIREQASDADNDIALITPLGFGHANVVVAAPQAWIDVSGMADLDEVAVDLRSRQGRKMRVATKYVNLTRSFFARHGIADYRIVESLGATEGTPASGAAEIIVDITTTGATLAANALKVLDDGVILRSQANLAASLRAPWSEAARAAARAVLTRIAAQEEARRVREVRTLVPQERRAAVAAAANAFEAHLLSAPDAAELVMHCEVGHVFAVTDALAAAGARDMTVRSLDYVFRAHNPLQARLDKRLPVL</sequence>
<dbReference type="GO" id="GO:0003879">
    <property type="term" value="F:ATP phosphoribosyltransferase activity"/>
    <property type="evidence" value="ECO:0007669"/>
    <property type="project" value="UniProtKB-UniRule"/>
</dbReference>
<dbReference type="AlphaFoldDB" id="A0A0P7XAG3"/>
<dbReference type="EMBL" id="FMBM01000001">
    <property type="protein sequence ID" value="SCC78928.1"/>
    <property type="molecule type" value="Genomic_DNA"/>
</dbReference>
<comment type="caution">
    <text evidence="14">The sequence shown here is derived from an EMBL/GenBank/DDBJ whole genome shotgun (WGS) entry which is preliminary data.</text>
</comment>
<organism evidence="14 16">
    <name type="scientific">Saliniramus fredricksonii</name>
    <dbReference type="NCBI Taxonomy" id="1653334"/>
    <lineage>
        <taxon>Bacteria</taxon>
        <taxon>Pseudomonadati</taxon>
        <taxon>Pseudomonadota</taxon>
        <taxon>Alphaproteobacteria</taxon>
        <taxon>Hyphomicrobiales</taxon>
        <taxon>Salinarimonadaceae</taxon>
        <taxon>Saliniramus</taxon>
    </lineage>
</organism>
<evidence type="ECO:0000256" key="11">
    <source>
        <dbReference type="ARBA" id="ARBA00024861"/>
    </source>
</evidence>
<dbReference type="SUPFAM" id="SSF53850">
    <property type="entry name" value="Periplasmic binding protein-like II"/>
    <property type="match status" value="1"/>
</dbReference>
<comment type="catalytic activity">
    <reaction evidence="1 12">
        <text>1-(5-phospho-beta-D-ribosyl)-ATP + diphosphate = 5-phospho-alpha-D-ribose 1-diphosphate + ATP</text>
        <dbReference type="Rhea" id="RHEA:18473"/>
        <dbReference type="ChEBI" id="CHEBI:30616"/>
        <dbReference type="ChEBI" id="CHEBI:33019"/>
        <dbReference type="ChEBI" id="CHEBI:58017"/>
        <dbReference type="ChEBI" id="CHEBI:73183"/>
        <dbReference type="EC" id="2.4.2.17"/>
    </reaction>
</comment>
<dbReference type="EC" id="2.4.2.17" evidence="5 12"/>
<dbReference type="RefSeq" id="WP_074443530.1">
    <property type="nucleotide sequence ID" value="NZ_FMBM01000001.1"/>
</dbReference>
<dbReference type="PANTHER" id="PTHR21403">
    <property type="entry name" value="ATP PHOSPHORIBOSYLTRANSFERASE ATP-PRTASE"/>
    <property type="match status" value="1"/>
</dbReference>
<dbReference type="InterPro" id="IPR020621">
    <property type="entry name" value="ATP-PRT_HisG_long"/>
</dbReference>
<reference evidence="15 17" key="2">
    <citation type="submission" date="2016-08" db="EMBL/GenBank/DDBJ databases">
        <authorList>
            <person name="Varghese N."/>
            <person name="Submissions Spin"/>
        </authorList>
    </citation>
    <scope>NUCLEOTIDE SEQUENCE [LARGE SCALE GENOMIC DNA]</scope>
    <source>
        <strain evidence="15 17">HL-109</strain>
    </source>
</reference>
<dbReference type="GO" id="GO:0005737">
    <property type="term" value="C:cytoplasm"/>
    <property type="evidence" value="ECO:0007669"/>
    <property type="project" value="UniProtKB-SubCell"/>
</dbReference>
<dbReference type="GO" id="GO:0005524">
    <property type="term" value="F:ATP binding"/>
    <property type="evidence" value="ECO:0007669"/>
    <property type="project" value="UniProtKB-KW"/>
</dbReference>
<dbReference type="PATRIC" id="fig|1653334.4.peg.3301"/>
<dbReference type="GO" id="GO:0000105">
    <property type="term" value="P:L-histidine biosynthetic process"/>
    <property type="evidence" value="ECO:0007669"/>
    <property type="project" value="UniProtKB-UniRule"/>
</dbReference>
<evidence type="ECO:0000313" key="15">
    <source>
        <dbReference type="EMBL" id="SCC78928.1"/>
    </source>
</evidence>
<evidence type="ECO:0000256" key="9">
    <source>
        <dbReference type="ARBA" id="ARBA00022679"/>
    </source>
</evidence>
<dbReference type="Proteomes" id="UP000050497">
    <property type="component" value="Unassembled WGS sequence"/>
</dbReference>
<gene>
    <name evidence="12 14" type="primary">hisG</name>
    <name evidence="15" type="ORF">GA0071312_0571</name>
    <name evidence="14" type="ORF">HLUCCO17_03475</name>
</gene>
<dbReference type="CDD" id="cd13593">
    <property type="entry name" value="PBP2_HisGL3"/>
    <property type="match status" value="1"/>
</dbReference>
<dbReference type="UniPathway" id="UPA00031">
    <property type="reaction ID" value="UER00006"/>
</dbReference>
<dbReference type="Proteomes" id="UP000182800">
    <property type="component" value="Unassembled WGS sequence"/>
</dbReference>
<comment type="activity regulation">
    <text evidence="12">Feedback inhibited by histidine.</text>
</comment>
<comment type="cofactor">
    <cofactor evidence="12">
        <name>Mg(2+)</name>
        <dbReference type="ChEBI" id="CHEBI:18420"/>
    </cofactor>
</comment>
<evidence type="ECO:0000256" key="12">
    <source>
        <dbReference type="HAMAP-Rule" id="MF_00079"/>
    </source>
</evidence>
<evidence type="ECO:0000256" key="1">
    <source>
        <dbReference type="ARBA" id="ARBA00000915"/>
    </source>
</evidence>
<evidence type="ECO:0000259" key="13">
    <source>
        <dbReference type="Pfam" id="PF01634"/>
    </source>
</evidence>
<keyword evidence="7 12" id="KW-0028">Amino-acid biosynthesis</keyword>
<keyword evidence="12" id="KW-0460">Magnesium</keyword>
<dbReference type="EMBL" id="LJSX01000003">
    <property type="protein sequence ID" value="KPQ12239.1"/>
    <property type="molecule type" value="Genomic_DNA"/>
</dbReference>
<feature type="domain" description="ATP phosphoribosyltransferase catalytic" evidence="13">
    <location>
        <begin position="57"/>
        <end position="231"/>
    </location>
</feature>
<name>A0A0P7XAG3_9HYPH</name>
<comment type="function">
    <text evidence="11 12">Catalyzes the condensation of ATP and 5-phosphoribose 1-diphosphate to form N'-(5'-phosphoribosyl)-ATP (PR-ATP). Has a crucial role in the pathway because the rate of histidine biosynthesis seems to be controlled primarily by regulation of HisG enzymatic activity.</text>
</comment>
<keyword evidence="12" id="KW-0067">ATP-binding</keyword>
<dbReference type="NCBIfam" id="TIGR00070">
    <property type="entry name" value="hisG"/>
    <property type="match status" value="1"/>
</dbReference>
<comment type="pathway">
    <text evidence="2 12">Amino-acid biosynthesis; L-histidine biosynthesis; L-histidine from 5-phospho-alpha-D-ribose 1-diphosphate: step 1/9.</text>
</comment>
<dbReference type="HAMAP" id="MF_00079">
    <property type="entry name" value="HisG_Long"/>
    <property type="match status" value="1"/>
</dbReference>
<evidence type="ECO:0000313" key="16">
    <source>
        <dbReference type="Proteomes" id="UP000050497"/>
    </source>
</evidence>
<evidence type="ECO:0000256" key="10">
    <source>
        <dbReference type="ARBA" id="ARBA00023102"/>
    </source>
</evidence>
<dbReference type="Gene3D" id="3.40.190.10">
    <property type="entry name" value="Periplasmic binding protein-like II"/>
    <property type="match status" value="2"/>
</dbReference>
<keyword evidence="12" id="KW-0479">Metal-binding</keyword>
<dbReference type="PROSITE" id="PS01316">
    <property type="entry name" value="ATP_P_PHORIBOSYLTR"/>
    <property type="match status" value="1"/>
</dbReference>
<keyword evidence="12" id="KW-0547">Nucleotide-binding</keyword>
<protein>
    <recommendedName>
        <fullName evidence="6 12">ATP phosphoribosyltransferase</fullName>
        <shortName evidence="12">ATP-PRT</shortName>
        <shortName evidence="12">ATP-PRTase</shortName>
        <ecNumber evidence="5 12">2.4.2.17</ecNumber>
    </recommendedName>
</protein>
<keyword evidence="12" id="KW-0963">Cytoplasm</keyword>
<evidence type="ECO:0000313" key="14">
    <source>
        <dbReference type="EMBL" id="KPQ12239.1"/>
    </source>
</evidence>
<dbReference type="GO" id="GO:0000287">
    <property type="term" value="F:magnesium ion binding"/>
    <property type="evidence" value="ECO:0007669"/>
    <property type="project" value="UniProtKB-UniRule"/>
</dbReference>
<accession>A0A0P7XAG3</accession>
<dbReference type="InterPro" id="IPR018198">
    <property type="entry name" value="ATP_PRibTrfase_CS"/>
</dbReference>
<keyword evidence="10 12" id="KW-0368">Histidine biosynthesis</keyword>
<dbReference type="InterPro" id="IPR013820">
    <property type="entry name" value="ATP_PRibTrfase_cat"/>
</dbReference>
<keyword evidence="17" id="KW-1185">Reference proteome</keyword>
<comment type="similarity">
    <text evidence="3 12">Belongs to the ATP phosphoribosyltransferase family. Long subfamily.</text>
</comment>
<dbReference type="InterPro" id="IPR001348">
    <property type="entry name" value="ATP_PRibTrfase_HisG"/>
</dbReference>
<comment type="subcellular location">
    <subcellularLocation>
        <location evidence="12">Cytoplasm</location>
    </subcellularLocation>
</comment>
<dbReference type="STRING" id="1653334.GA0071312_0571"/>
<evidence type="ECO:0000256" key="4">
    <source>
        <dbReference type="ARBA" id="ARBA00009489"/>
    </source>
</evidence>
<evidence type="ECO:0000256" key="7">
    <source>
        <dbReference type="ARBA" id="ARBA00022605"/>
    </source>
</evidence>
<proteinExistence type="inferred from homology"/>
<evidence type="ECO:0000313" key="17">
    <source>
        <dbReference type="Proteomes" id="UP000182800"/>
    </source>
</evidence>
<evidence type="ECO:0000256" key="6">
    <source>
        <dbReference type="ARBA" id="ARBA00020998"/>
    </source>
</evidence>
<dbReference type="PANTHER" id="PTHR21403:SF8">
    <property type="entry name" value="ATP PHOSPHORIBOSYLTRANSFERASE"/>
    <property type="match status" value="1"/>
</dbReference>
<dbReference type="Pfam" id="PF01634">
    <property type="entry name" value="HisG"/>
    <property type="match status" value="1"/>
</dbReference>
<evidence type="ECO:0000256" key="3">
    <source>
        <dbReference type="ARBA" id="ARBA00007955"/>
    </source>
</evidence>
<keyword evidence="8 12" id="KW-0328">Glycosyltransferase</keyword>
<comment type="similarity">
    <text evidence="4">Belongs to the ATP phosphoribosyltransferase family. Short subfamily.</text>
</comment>